<dbReference type="EMBL" id="ALWB01000200">
    <property type="protein sequence ID" value="ELS31156.1"/>
    <property type="molecule type" value="Genomic_DNA"/>
</dbReference>
<protein>
    <submittedName>
        <fullName evidence="1">Uncharacterized protein</fullName>
    </submittedName>
</protein>
<proteinExistence type="predicted"/>
<sequence>MLIKTQELIGGAPRRQSTLGFYVLVRLTTAIKTEMVQCTISVFLNRSFESIYSKLNLYERE</sequence>
<reference evidence="1 2" key="1">
    <citation type="journal article" date="2013" name="Proc. Natl. Acad. Sci. U.S.A.">
        <title>Improving the coverage of the cyanobacterial phylum using diversity-driven genome sequencing.</title>
        <authorList>
            <person name="Shih P.M."/>
            <person name="Wu D."/>
            <person name="Latifi A."/>
            <person name="Axen S.D."/>
            <person name="Fewer D.P."/>
            <person name="Talla E."/>
            <person name="Calteau A."/>
            <person name="Cai F."/>
            <person name="Tandeau de Marsac N."/>
            <person name="Rippka R."/>
            <person name="Herdman M."/>
            <person name="Sivonen K."/>
            <person name="Coursin T."/>
            <person name="Laurent T."/>
            <person name="Goodwin L."/>
            <person name="Nolan M."/>
            <person name="Davenport K.W."/>
            <person name="Han C.S."/>
            <person name="Rubin E.M."/>
            <person name="Eisen J.A."/>
            <person name="Woyke T."/>
            <person name="Gugger M."/>
            <person name="Kerfeld C.A."/>
        </authorList>
    </citation>
    <scope>NUCLEOTIDE SEQUENCE [LARGE SCALE GENOMIC DNA]</scope>
    <source>
        <strain evidence="1 2">PCC 7429</strain>
    </source>
</reference>
<keyword evidence="2" id="KW-1185">Reference proteome</keyword>
<gene>
    <name evidence="1" type="ORF">Pse7429DRAFT_3612</name>
</gene>
<organism evidence="1 2">
    <name type="scientific">Pseudanabaena biceps PCC 7429</name>
    <dbReference type="NCBI Taxonomy" id="927668"/>
    <lineage>
        <taxon>Bacteria</taxon>
        <taxon>Bacillati</taxon>
        <taxon>Cyanobacteriota</taxon>
        <taxon>Cyanophyceae</taxon>
        <taxon>Pseudanabaenales</taxon>
        <taxon>Pseudanabaenaceae</taxon>
        <taxon>Pseudanabaena</taxon>
    </lineage>
</organism>
<comment type="caution">
    <text evidence="1">The sequence shown here is derived from an EMBL/GenBank/DDBJ whole genome shotgun (WGS) entry which is preliminary data.</text>
</comment>
<evidence type="ECO:0000313" key="1">
    <source>
        <dbReference type="EMBL" id="ELS31156.1"/>
    </source>
</evidence>
<evidence type="ECO:0000313" key="2">
    <source>
        <dbReference type="Proteomes" id="UP000011201"/>
    </source>
</evidence>
<name>L8MUL5_9CYAN</name>
<accession>L8MUL5</accession>
<dbReference type="Proteomes" id="UP000011201">
    <property type="component" value="Unassembled WGS sequence"/>
</dbReference>
<dbReference type="AlphaFoldDB" id="L8MUL5"/>